<feature type="compositionally biased region" description="Polar residues" evidence="3">
    <location>
        <begin position="546"/>
        <end position="558"/>
    </location>
</feature>
<keyword evidence="5" id="KW-1185">Reference proteome</keyword>
<evidence type="ECO:0000256" key="3">
    <source>
        <dbReference type="SAM" id="MobiDB-lite"/>
    </source>
</evidence>
<dbReference type="STRING" id="137246.A0A401SZ17"/>
<evidence type="ECO:0000256" key="2">
    <source>
        <dbReference type="SAM" id="Coils"/>
    </source>
</evidence>
<feature type="coiled-coil region" evidence="2">
    <location>
        <begin position="292"/>
        <end position="343"/>
    </location>
</feature>
<reference evidence="4 5" key="1">
    <citation type="journal article" date="2018" name="Nat. Ecol. Evol.">
        <title>Shark genomes provide insights into elasmobranch evolution and the origin of vertebrates.</title>
        <authorList>
            <person name="Hara Y"/>
            <person name="Yamaguchi K"/>
            <person name="Onimaru K"/>
            <person name="Kadota M"/>
            <person name="Koyanagi M"/>
            <person name="Keeley SD"/>
            <person name="Tatsumi K"/>
            <person name="Tanaka K"/>
            <person name="Motone F"/>
            <person name="Kageyama Y"/>
            <person name="Nozu R"/>
            <person name="Adachi N"/>
            <person name="Nishimura O"/>
            <person name="Nakagawa R"/>
            <person name="Tanegashima C"/>
            <person name="Kiyatake I"/>
            <person name="Matsumoto R"/>
            <person name="Murakumo K"/>
            <person name="Nishida K"/>
            <person name="Terakita A"/>
            <person name="Kuratani S"/>
            <person name="Sato K"/>
            <person name="Hyodo S Kuraku.S."/>
        </authorList>
    </citation>
    <scope>NUCLEOTIDE SEQUENCE [LARGE SCALE GENOMIC DNA]</scope>
</reference>
<proteinExistence type="predicted"/>
<dbReference type="PANTHER" id="PTHR23166">
    <property type="entry name" value="FILAMIN/GPBP-INTERACTING PROTEIN"/>
    <property type="match status" value="1"/>
</dbReference>
<sequence length="1070" mass="120418">MTDTMSLKETSNRHLRLKLNSLGRRVDELEEATRNLHRTEDELMDLQDKVIQAEGSSCSLLTEVDNLRKRVLTIEGKDEEVRKAEDMCRILKEKLEAEVKLSQELKAEIEKLQDRMGELEKLEEAFNKSKSDCTQLCLSLNEEKNLTRKLITELEVLRARVKELESTESRLDKSEKSIIEELEKLKSITVILAEERKTMNETLKQNEQVIQELTKKLEQNNKINETDQSWNSSNLRTNVNEKTRNYSGDKGDLRIEDDLSTGLSPKSSLAKKSLDSLNITHNVGLRNKGSREGQEDNKIKDLTQEIEKLKKRLKLLEMVEEDLKKTEAKHNELQERFLNEQCKAKMLADQIEEMKSQMTRNKAIENGETAHQDIRFRSRQDKTKYKSVATAEPHILKEKAHEVSYQSRSPREKVRNRDLLLDDDNMGKGYRRPLSPNARRRFQRPSSNPRTASNEKKSEDKSFPHSYSSAQKDQDLQPEKLKKTREPPSVLSRYPPAANESSVKRPWNTQNKQNENGPKCKADTVSRDYSDLEQSSESQRKALSYLHNSENENVASQDEVNDSGEDSSSTSTTASLLNGMFPSYRNHTASPTSSGELKDANLPEGEVPMSTNSESAAVKTAEKLPIREEPETTMEATPVTTRARRSRYLYSTKSQDMETVDVRGRQPLSSKPTETIASEDAAMNQKPGLELKRICSPREGLRSKAIIKPAIIAIDKKEIMTTVSEPIDEEHGLSPKTVPNKVTSSITIPPSGLSCQRINSTVIPKEKHTSTSNITISSSEAPLQRSNISIPYEISIRKSDITMKPSESDSSDEEETESVSEVSVSSSITVKSLRYEDGDIGGTSYETRRRSRTTETETKSLPVDPPERASWRKSRIGAQVEPTHYNTDLGTDFSRVTVRKANRAPAANEAAEPNGGSRAIGTDGYTKRANNFSNSSDSVEIKSSLTSDSAPHRSYYSAADSILRRKQNATVASKVADWNNTCSLAGQDSSDTHSALNSSLLSKRKEIAKQILSDMATERMPRSETVDKRQSVKLELRRNPAGSPTHQSGPRTEEKTPLGILSQIRMTSRR</sequence>
<feature type="compositionally biased region" description="Basic and acidic residues" evidence="3">
    <location>
        <begin position="472"/>
        <end position="486"/>
    </location>
</feature>
<comment type="caution">
    <text evidence="4">The sequence shown here is derived from an EMBL/GenBank/DDBJ whole genome shotgun (WGS) entry which is preliminary data.</text>
</comment>
<feature type="compositionally biased region" description="Basic and acidic residues" evidence="3">
    <location>
        <begin position="1017"/>
        <end position="1038"/>
    </location>
</feature>
<evidence type="ECO:0000256" key="1">
    <source>
        <dbReference type="ARBA" id="ARBA00023054"/>
    </source>
</evidence>
<feature type="region of interest" description="Disordered" evidence="3">
    <location>
        <begin position="364"/>
        <end position="617"/>
    </location>
</feature>
<feature type="compositionally biased region" description="Basic and acidic residues" evidence="3">
    <location>
        <begin position="239"/>
        <end position="252"/>
    </location>
</feature>
<dbReference type="AlphaFoldDB" id="A0A401SZ17"/>
<dbReference type="OMA" id="EREITPW"/>
<dbReference type="PANTHER" id="PTHR23166:SF7">
    <property type="entry name" value="LEUCINE ZIPPER PROTEIN 1"/>
    <property type="match status" value="1"/>
</dbReference>
<feature type="compositionally biased region" description="Basic and acidic residues" evidence="3">
    <location>
        <begin position="409"/>
        <end position="420"/>
    </location>
</feature>
<evidence type="ECO:0000313" key="5">
    <source>
        <dbReference type="Proteomes" id="UP000287033"/>
    </source>
</evidence>
<feature type="compositionally biased region" description="Basic and acidic residues" evidence="3">
    <location>
        <begin position="846"/>
        <end position="858"/>
    </location>
</feature>
<feature type="compositionally biased region" description="Low complexity" evidence="3">
    <location>
        <begin position="903"/>
        <end position="914"/>
    </location>
</feature>
<feature type="compositionally biased region" description="Polar residues" evidence="3">
    <location>
        <begin position="585"/>
        <end position="595"/>
    </location>
</feature>
<feature type="compositionally biased region" description="Acidic residues" evidence="3">
    <location>
        <begin position="809"/>
        <end position="818"/>
    </location>
</feature>
<gene>
    <name evidence="4" type="ORF">chiPu_0014139</name>
</gene>
<feature type="compositionally biased region" description="Polar residues" evidence="3">
    <location>
        <begin position="507"/>
        <end position="516"/>
    </location>
</feature>
<evidence type="ECO:0000313" key="4">
    <source>
        <dbReference type="EMBL" id="GCC35652.1"/>
    </source>
</evidence>
<feature type="region of interest" description="Disordered" evidence="3">
    <location>
        <begin position="799"/>
        <end position="888"/>
    </location>
</feature>
<feature type="compositionally biased region" description="Basic and acidic residues" evidence="3">
    <location>
        <begin position="453"/>
        <end position="463"/>
    </location>
</feature>
<dbReference type="InterPro" id="IPR050719">
    <property type="entry name" value="Cortactin-Actin_Reg"/>
</dbReference>
<feature type="region of interest" description="Disordered" evidence="3">
    <location>
        <begin position="223"/>
        <end position="252"/>
    </location>
</feature>
<feature type="region of interest" description="Disordered" evidence="3">
    <location>
        <begin position="1017"/>
        <end position="1070"/>
    </location>
</feature>
<organism evidence="4 5">
    <name type="scientific">Chiloscyllium punctatum</name>
    <name type="common">Brownbanded bambooshark</name>
    <name type="synonym">Hemiscyllium punctatum</name>
    <dbReference type="NCBI Taxonomy" id="137246"/>
    <lineage>
        <taxon>Eukaryota</taxon>
        <taxon>Metazoa</taxon>
        <taxon>Chordata</taxon>
        <taxon>Craniata</taxon>
        <taxon>Vertebrata</taxon>
        <taxon>Chondrichthyes</taxon>
        <taxon>Elasmobranchii</taxon>
        <taxon>Galeomorphii</taxon>
        <taxon>Galeoidea</taxon>
        <taxon>Orectolobiformes</taxon>
        <taxon>Hemiscylliidae</taxon>
        <taxon>Chiloscyllium</taxon>
    </lineage>
</organism>
<feature type="region of interest" description="Disordered" evidence="3">
    <location>
        <begin position="903"/>
        <end position="952"/>
    </location>
</feature>
<feature type="coiled-coil region" evidence="2">
    <location>
        <begin position="12"/>
        <end position="223"/>
    </location>
</feature>
<feature type="compositionally biased region" description="Polar residues" evidence="3">
    <location>
        <begin position="223"/>
        <end position="238"/>
    </location>
</feature>
<name>A0A401SZ17_CHIPU</name>
<dbReference type="EMBL" id="BEZZ01000727">
    <property type="protein sequence ID" value="GCC35652.1"/>
    <property type="molecule type" value="Genomic_DNA"/>
</dbReference>
<dbReference type="OrthoDB" id="9946011at2759"/>
<keyword evidence="1 2" id="KW-0175">Coiled coil</keyword>
<dbReference type="Proteomes" id="UP000287033">
    <property type="component" value="Unassembled WGS sequence"/>
</dbReference>
<feature type="compositionally biased region" description="Basic and acidic residues" evidence="3">
    <location>
        <begin position="518"/>
        <end position="530"/>
    </location>
</feature>
<evidence type="ECO:0008006" key="6">
    <source>
        <dbReference type="Google" id="ProtNLM"/>
    </source>
</evidence>
<feature type="compositionally biased region" description="Basic and acidic residues" evidence="3">
    <location>
        <begin position="364"/>
        <end position="384"/>
    </location>
</feature>
<feature type="compositionally biased region" description="Polar residues" evidence="3">
    <location>
        <begin position="928"/>
        <end position="949"/>
    </location>
</feature>
<accession>A0A401SZ17</accession>
<protein>
    <recommendedName>
        <fullName evidence="6">Leucine zipper protein 1</fullName>
    </recommendedName>
</protein>